<organism evidence="1">
    <name type="scientific">Anguilla anguilla</name>
    <name type="common">European freshwater eel</name>
    <name type="synonym">Muraena anguilla</name>
    <dbReference type="NCBI Taxonomy" id="7936"/>
    <lineage>
        <taxon>Eukaryota</taxon>
        <taxon>Metazoa</taxon>
        <taxon>Chordata</taxon>
        <taxon>Craniata</taxon>
        <taxon>Vertebrata</taxon>
        <taxon>Euteleostomi</taxon>
        <taxon>Actinopterygii</taxon>
        <taxon>Neopterygii</taxon>
        <taxon>Teleostei</taxon>
        <taxon>Anguilliformes</taxon>
        <taxon>Anguillidae</taxon>
        <taxon>Anguilla</taxon>
    </lineage>
</organism>
<reference evidence="1" key="1">
    <citation type="submission" date="2014-11" db="EMBL/GenBank/DDBJ databases">
        <authorList>
            <person name="Amaro Gonzalez C."/>
        </authorList>
    </citation>
    <scope>NUCLEOTIDE SEQUENCE</scope>
</reference>
<proteinExistence type="predicted"/>
<evidence type="ECO:0000313" key="1">
    <source>
        <dbReference type="EMBL" id="JAH78143.1"/>
    </source>
</evidence>
<reference evidence="1" key="2">
    <citation type="journal article" date="2015" name="Fish Shellfish Immunol.">
        <title>Early steps in the European eel (Anguilla anguilla)-Vibrio vulnificus interaction in the gills: Role of the RtxA13 toxin.</title>
        <authorList>
            <person name="Callol A."/>
            <person name="Pajuelo D."/>
            <person name="Ebbesson L."/>
            <person name="Teles M."/>
            <person name="MacKenzie S."/>
            <person name="Amaro C."/>
        </authorList>
    </citation>
    <scope>NUCLEOTIDE SEQUENCE</scope>
</reference>
<dbReference type="AlphaFoldDB" id="A0A0E9VLN2"/>
<name>A0A0E9VLN2_ANGAN</name>
<sequence>MHAFVDPSRSSVIFQFVNPVETNTLSLSLAGGLLKTRQGKQKYASFLMEYSSQVLE</sequence>
<dbReference type="EMBL" id="GBXM01040083">
    <property type="protein sequence ID" value="JAH68494.1"/>
    <property type="molecule type" value="Transcribed_RNA"/>
</dbReference>
<protein>
    <submittedName>
        <fullName evidence="1">Uncharacterized protein</fullName>
    </submittedName>
</protein>
<dbReference type="EMBL" id="GBXM01030434">
    <property type="protein sequence ID" value="JAH78143.1"/>
    <property type="molecule type" value="Transcribed_RNA"/>
</dbReference>
<accession>A0A0E9VLN2</accession>